<dbReference type="AlphaFoldDB" id="A0A318EJ18"/>
<feature type="transmembrane region" description="Helical" evidence="1">
    <location>
        <begin position="6"/>
        <end position="26"/>
    </location>
</feature>
<feature type="transmembrane region" description="Helical" evidence="1">
    <location>
        <begin position="47"/>
        <end position="64"/>
    </location>
</feature>
<reference evidence="2 3" key="1">
    <citation type="submission" date="2018-04" db="EMBL/GenBank/DDBJ databases">
        <title>Genomic Encyclopedia of Type Strains, Phase IV (KMG-IV): sequencing the most valuable type-strain genomes for metagenomic binning, comparative biology and taxonomic classification.</title>
        <authorList>
            <person name="Goeker M."/>
        </authorList>
    </citation>
    <scope>NUCLEOTIDE SEQUENCE [LARGE SCALE GENOMIC DNA]</scope>
    <source>
        <strain evidence="2 3">DSM 104150</strain>
    </source>
</reference>
<dbReference type="EMBL" id="QICN01000002">
    <property type="protein sequence ID" value="PXV70618.1"/>
    <property type="molecule type" value="Genomic_DNA"/>
</dbReference>
<keyword evidence="3" id="KW-1185">Reference proteome</keyword>
<keyword evidence="1" id="KW-1133">Transmembrane helix</keyword>
<keyword evidence="1" id="KW-0812">Transmembrane</keyword>
<sequence length="111" mass="12302">MNAVRGFLVLATIAIYAMTVTVVIGHGVNWPAVAVGDLLDLNWRSQFDLDFILYLLLVSTWIVWREGATARAYVFGVLNFMMGGMFAFPYLLHASVAARGRVRTVLLGVHD</sequence>
<feature type="transmembrane region" description="Helical" evidence="1">
    <location>
        <begin position="70"/>
        <end position="92"/>
    </location>
</feature>
<evidence type="ECO:0000313" key="3">
    <source>
        <dbReference type="Proteomes" id="UP000248330"/>
    </source>
</evidence>
<accession>A0A318EJ18</accession>
<dbReference type="OrthoDB" id="279522at2"/>
<evidence type="ECO:0000313" key="2">
    <source>
        <dbReference type="EMBL" id="PXV70618.1"/>
    </source>
</evidence>
<gene>
    <name evidence="2" type="ORF">C8D93_102477</name>
</gene>
<dbReference type="Proteomes" id="UP000248330">
    <property type="component" value="Unassembled WGS sequence"/>
</dbReference>
<proteinExistence type="predicted"/>
<evidence type="ECO:0000256" key="1">
    <source>
        <dbReference type="SAM" id="Phobius"/>
    </source>
</evidence>
<keyword evidence="1" id="KW-0472">Membrane</keyword>
<protein>
    <recommendedName>
        <fullName evidence="4">DUF2834 domain-containing protein</fullName>
    </recommendedName>
</protein>
<evidence type="ECO:0008006" key="4">
    <source>
        <dbReference type="Google" id="ProtNLM"/>
    </source>
</evidence>
<name>A0A318EJ18_9GAMM</name>
<dbReference type="RefSeq" id="WP_110264267.1">
    <property type="nucleotide sequence ID" value="NZ_CAKZQT010000013.1"/>
</dbReference>
<organism evidence="2 3">
    <name type="scientific">Sinimarinibacterium flocculans</name>
    <dbReference type="NCBI Taxonomy" id="985250"/>
    <lineage>
        <taxon>Bacteria</taxon>
        <taxon>Pseudomonadati</taxon>
        <taxon>Pseudomonadota</taxon>
        <taxon>Gammaproteobacteria</taxon>
        <taxon>Nevskiales</taxon>
        <taxon>Nevskiaceae</taxon>
        <taxon>Sinimarinibacterium</taxon>
    </lineage>
</organism>
<comment type="caution">
    <text evidence="2">The sequence shown here is derived from an EMBL/GenBank/DDBJ whole genome shotgun (WGS) entry which is preliminary data.</text>
</comment>